<proteinExistence type="predicted"/>
<feature type="transmembrane region" description="Helical" evidence="1">
    <location>
        <begin position="20"/>
        <end position="40"/>
    </location>
</feature>
<keyword evidence="1" id="KW-0812">Transmembrane</keyword>
<feature type="transmembrane region" description="Helical" evidence="1">
    <location>
        <begin position="248"/>
        <end position="271"/>
    </location>
</feature>
<feature type="transmembrane region" description="Helical" evidence="1">
    <location>
        <begin position="359"/>
        <end position="381"/>
    </location>
</feature>
<comment type="caution">
    <text evidence="2">The sequence shown here is derived from an EMBL/GenBank/DDBJ whole genome shotgun (WGS) entry which is preliminary data.</text>
</comment>
<evidence type="ECO:0000313" key="2">
    <source>
        <dbReference type="EMBL" id="PRY71975.1"/>
    </source>
</evidence>
<feature type="transmembrane region" description="Helical" evidence="1">
    <location>
        <begin position="522"/>
        <end position="540"/>
    </location>
</feature>
<feature type="transmembrane region" description="Helical" evidence="1">
    <location>
        <begin position="301"/>
        <end position="319"/>
    </location>
</feature>
<evidence type="ECO:0000313" key="3">
    <source>
        <dbReference type="Proteomes" id="UP000239896"/>
    </source>
</evidence>
<feature type="transmembrane region" description="Helical" evidence="1">
    <location>
        <begin position="445"/>
        <end position="467"/>
    </location>
</feature>
<protein>
    <submittedName>
        <fullName evidence="2">Uncharacterized protein</fullName>
    </submittedName>
</protein>
<feature type="transmembrane region" description="Helical" evidence="1">
    <location>
        <begin position="103"/>
        <end position="123"/>
    </location>
</feature>
<keyword evidence="3" id="KW-1185">Reference proteome</keyword>
<gene>
    <name evidence="2" type="ORF">BCL64_105117</name>
</gene>
<feature type="transmembrane region" description="Helical" evidence="1">
    <location>
        <begin position="47"/>
        <end position="67"/>
    </location>
</feature>
<accession>A0A2T0VNQ1</accession>
<feature type="transmembrane region" description="Helical" evidence="1">
    <location>
        <begin position="73"/>
        <end position="91"/>
    </location>
</feature>
<keyword evidence="1" id="KW-0472">Membrane</keyword>
<evidence type="ECO:0000256" key="1">
    <source>
        <dbReference type="SAM" id="Phobius"/>
    </source>
</evidence>
<feature type="transmembrane region" description="Helical" evidence="1">
    <location>
        <begin position="129"/>
        <end position="149"/>
    </location>
</feature>
<feature type="transmembrane region" description="Helical" evidence="1">
    <location>
        <begin position="156"/>
        <end position="177"/>
    </location>
</feature>
<feature type="transmembrane region" description="Helical" evidence="1">
    <location>
        <begin position="331"/>
        <end position="353"/>
    </location>
</feature>
<sequence>MTSPYWLLPAFLLLSYQVQLTDTLGFHAALACVPLAVFAGDRHGWRGVGMVVVGGLLLPVGLFTPVGSFPARLDIYLVSISTAALLAARWPMPPLARRFRPSFGFLTALALLPVHVLVAREALDSGFDVVVIVSLLTVLHFLLFLMGWAQAPALPVLGPLVLATAAGIGLAMLGSPWRFHYALDTPADFLTGLAFFHAGRYAHALVIERASGNHGPRWPMTTIAILLLLWGGYPLWQGLVMFSGEHGALVEQLAPLGSALALPLAALLAGWRYRWRGMVGIVAIAAAVEASRVIFHWSGANLGILVVAVAFGVLGNALRDRRDGTRSPWPSASGLGLALAGAVSLPLILGLQLDKGRDLLVLALGVAAILILPSFLGLALRRAGLWLGDEARRGWRVMTGLVLLLLGLLSHLQEALVAIGALIAALWFGVLGLKEGASGWRSGDTLMMGIGFLIYFAMLLTAVTGVLNHLPAVIASARELIRGLRVWQQPKHPMTREGTGETVETKSGTAVWLMRLARGVGWVRNALILIAVVITLLLLMEEFW</sequence>
<dbReference type="EMBL" id="PVTM01000005">
    <property type="protein sequence ID" value="PRY71975.1"/>
    <property type="molecule type" value="Genomic_DNA"/>
</dbReference>
<feature type="transmembrane region" description="Helical" evidence="1">
    <location>
        <begin position="415"/>
        <end position="433"/>
    </location>
</feature>
<feature type="transmembrane region" description="Helical" evidence="1">
    <location>
        <begin position="218"/>
        <end position="236"/>
    </location>
</feature>
<keyword evidence="1" id="KW-1133">Transmembrane helix</keyword>
<name>A0A2T0VNQ1_9GAMM</name>
<dbReference type="RefSeq" id="WP_106230386.1">
    <property type="nucleotide sequence ID" value="NZ_PVTM01000005.1"/>
</dbReference>
<dbReference type="AlphaFoldDB" id="A0A2T0VNQ1"/>
<organism evidence="2 3">
    <name type="scientific">Halomonas ventosae</name>
    <dbReference type="NCBI Taxonomy" id="229007"/>
    <lineage>
        <taxon>Bacteria</taxon>
        <taxon>Pseudomonadati</taxon>
        <taxon>Pseudomonadota</taxon>
        <taxon>Gammaproteobacteria</taxon>
        <taxon>Oceanospirillales</taxon>
        <taxon>Halomonadaceae</taxon>
        <taxon>Halomonas</taxon>
    </lineage>
</organism>
<dbReference type="Proteomes" id="UP000239896">
    <property type="component" value="Unassembled WGS sequence"/>
</dbReference>
<reference evidence="2 3" key="1">
    <citation type="submission" date="2018-03" db="EMBL/GenBank/DDBJ databases">
        <title>Comparative analysis of microorganisms from saline springs in Andes Mountain Range, Colombia.</title>
        <authorList>
            <person name="Rubin E."/>
        </authorList>
    </citation>
    <scope>NUCLEOTIDE SEQUENCE [LARGE SCALE GENOMIC DNA]</scope>
    <source>
        <strain evidence="2 3">USBA 854</strain>
    </source>
</reference>